<proteinExistence type="predicted"/>
<accession>A0A9W6MNJ6</accession>
<sequence>MRRLRPVIVSLPDTPVSYQEFDLFVKHAGGEWQASGRLRPGTALVGLGAGDIIAELENRETKERQAVRFEPARLRHLVAAFGRLIRRLIQRPRSTWQALARSAGIAGFKPVPVRIVHLDESGNRLSQAEFERMHSLGDSLMPGARRRIANVFRRTGADSVSWDFLVAGREVLRPAAAAALDRYSSAMTRHIAFRAGVAQDIAQSDNHVHLSECLGRSQVIEPWTRQGGVPVDDAGVSVVIPTRDAPALLAACLESVEAGLRPQDELILVDHETRDTAALGLIEAARARGARVCREAGAFNFSRLVNAGAALASCPNLVMLNNDVRGLGADWTAVMAGWLARPGTGAVGVDLRYPDGQRQHVGLTLSQEGLPAHLEPGRRTDGPLGLYTIPREVFAVTGACLGIRTGLFREIGGLDEGWPADFNDIVLCLDVRDRGLSVVWTPDVSGIHDESASRGREPVSDRHRAEWQRVLARHPRLGTADPYAPPRMDRVRMEWAEDWLAL</sequence>
<dbReference type="Proteomes" id="UP001143486">
    <property type="component" value="Unassembled WGS sequence"/>
</dbReference>
<dbReference type="InterPro" id="IPR029044">
    <property type="entry name" value="Nucleotide-diphossugar_trans"/>
</dbReference>
<dbReference type="SUPFAM" id="SSF53448">
    <property type="entry name" value="Nucleotide-diphospho-sugar transferases"/>
    <property type="match status" value="1"/>
</dbReference>
<dbReference type="InterPro" id="IPR001173">
    <property type="entry name" value="Glyco_trans_2-like"/>
</dbReference>
<organism evidence="2 3">
    <name type="scientific">Maricaulis virginensis</name>
    <dbReference type="NCBI Taxonomy" id="144022"/>
    <lineage>
        <taxon>Bacteria</taxon>
        <taxon>Pseudomonadati</taxon>
        <taxon>Pseudomonadota</taxon>
        <taxon>Alphaproteobacteria</taxon>
        <taxon>Maricaulales</taxon>
        <taxon>Maricaulaceae</taxon>
        <taxon>Maricaulis</taxon>
    </lineage>
</organism>
<dbReference type="AlphaFoldDB" id="A0A9W6MNJ6"/>
<dbReference type="PANTHER" id="PTHR43179">
    <property type="entry name" value="RHAMNOSYLTRANSFERASE WBBL"/>
    <property type="match status" value="1"/>
</dbReference>
<evidence type="ECO:0000259" key="1">
    <source>
        <dbReference type="Pfam" id="PF00535"/>
    </source>
</evidence>
<dbReference type="Gene3D" id="3.90.550.10">
    <property type="entry name" value="Spore Coat Polysaccharide Biosynthesis Protein SpsA, Chain A"/>
    <property type="match status" value="1"/>
</dbReference>
<dbReference type="Pfam" id="PF00535">
    <property type="entry name" value="Glycos_transf_2"/>
    <property type="match status" value="1"/>
</dbReference>
<reference evidence="2" key="1">
    <citation type="journal article" date="2014" name="Int. J. Syst. Evol. Microbiol.">
        <title>Complete genome sequence of Corynebacterium casei LMG S-19264T (=DSM 44701T), isolated from a smear-ripened cheese.</title>
        <authorList>
            <consortium name="US DOE Joint Genome Institute (JGI-PGF)"/>
            <person name="Walter F."/>
            <person name="Albersmeier A."/>
            <person name="Kalinowski J."/>
            <person name="Ruckert C."/>
        </authorList>
    </citation>
    <scope>NUCLEOTIDE SEQUENCE</scope>
    <source>
        <strain evidence="2">VKM B-1513</strain>
    </source>
</reference>
<reference evidence="2" key="2">
    <citation type="submission" date="2023-01" db="EMBL/GenBank/DDBJ databases">
        <authorList>
            <person name="Sun Q."/>
            <person name="Evtushenko L."/>
        </authorList>
    </citation>
    <scope>NUCLEOTIDE SEQUENCE</scope>
    <source>
        <strain evidence="2">VKM B-1513</strain>
    </source>
</reference>
<protein>
    <recommendedName>
        <fullName evidence="1">Glycosyltransferase 2-like domain-containing protein</fullName>
    </recommendedName>
</protein>
<name>A0A9W6MNJ6_9PROT</name>
<dbReference type="RefSeq" id="WP_271187052.1">
    <property type="nucleotide sequence ID" value="NZ_BSFE01000005.1"/>
</dbReference>
<evidence type="ECO:0000313" key="2">
    <source>
        <dbReference type="EMBL" id="GLK52690.1"/>
    </source>
</evidence>
<dbReference type="EMBL" id="BSFE01000005">
    <property type="protein sequence ID" value="GLK52690.1"/>
    <property type="molecule type" value="Genomic_DNA"/>
</dbReference>
<evidence type="ECO:0000313" key="3">
    <source>
        <dbReference type="Proteomes" id="UP001143486"/>
    </source>
</evidence>
<feature type="domain" description="Glycosyltransferase 2-like" evidence="1">
    <location>
        <begin position="237"/>
        <end position="411"/>
    </location>
</feature>
<gene>
    <name evidence="2" type="ORF">GCM10017621_21980</name>
</gene>
<keyword evidence="3" id="KW-1185">Reference proteome</keyword>
<comment type="caution">
    <text evidence="2">The sequence shown here is derived from an EMBL/GenBank/DDBJ whole genome shotgun (WGS) entry which is preliminary data.</text>
</comment>
<dbReference type="PANTHER" id="PTHR43179:SF7">
    <property type="entry name" value="RHAMNOSYLTRANSFERASE WBBL"/>
    <property type="match status" value="1"/>
</dbReference>